<dbReference type="Proteomes" id="UP000228909">
    <property type="component" value="Unassembled WGS sequence"/>
</dbReference>
<comment type="caution">
    <text evidence="8">The sequence shown here is derived from an EMBL/GenBank/DDBJ whole genome shotgun (WGS) entry which is preliminary data.</text>
</comment>
<organism evidence="8 9">
    <name type="scientific">Candidatus Nealsonbacteria bacterium CG10_big_fil_rev_8_21_14_0_10_37_25</name>
    <dbReference type="NCBI Taxonomy" id="1974711"/>
    <lineage>
        <taxon>Bacteria</taxon>
        <taxon>Candidatus Nealsoniibacteriota</taxon>
    </lineage>
</organism>
<dbReference type="Gene3D" id="3.40.640.10">
    <property type="entry name" value="Type I PLP-dependent aspartate aminotransferase-like (Major domain)"/>
    <property type="match status" value="1"/>
</dbReference>
<evidence type="ECO:0000256" key="2">
    <source>
        <dbReference type="ARBA" id="ARBA00007441"/>
    </source>
</evidence>
<dbReference type="CDD" id="cd00609">
    <property type="entry name" value="AAT_like"/>
    <property type="match status" value="1"/>
</dbReference>
<dbReference type="InterPro" id="IPR015424">
    <property type="entry name" value="PyrdxlP-dep_Trfase"/>
</dbReference>
<keyword evidence="3 6" id="KW-0032">Aminotransferase</keyword>
<evidence type="ECO:0000256" key="1">
    <source>
        <dbReference type="ARBA" id="ARBA00001933"/>
    </source>
</evidence>
<dbReference type="EC" id="2.6.1.-" evidence="6"/>
<keyword evidence="4 6" id="KW-0808">Transferase</keyword>
<protein>
    <recommendedName>
        <fullName evidence="6">Aminotransferase</fullName>
        <ecNumber evidence="6">2.6.1.-</ecNumber>
    </recommendedName>
</protein>
<dbReference type="GO" id="GO:0008483">
    <property type="term" value="F:transaminase activity"/>
    <property type="evidence" value="ECO:0007669"/>
    <property type="project" value="UniProtKB-KW"/>
</dbReference>
<dbReference type="GO" id="GO:0006520">
    <property type="term" value="P:amino acid metabolic process"/>
    <property type="evidence" value="ECO:0007669"/>
    <property type="project" value="InterPro"/>
</dbReference>
<dbReference type="InterPro" id="IPR050596">
    <property type="entry name" value="AspAT/PAT-like"/>
</dbReference>
<feature type="domain" description="Aminotransferase class I/classII large" evidence="7">
    <location>
        <begin position="43"/>
        <end position="369"/>
    </location>
</feature>
<evidence type="ECO:0000259" key="7">
    <source>
        <dbReference type="Pfam" id="PF00155"/>
    </source>
</evidence>
<name>A0A2H0TJB0_9BACT</name>
<dbReference type="PROSITE" id="PS00105">
    <property type="entry name" value="AA_TRANSFER_CLASS_1"/>
    <property type="match status" value="1"/>
</dbReference>
<evidence type="ECO:0000256" key="4">
    <source>
        <dbReference type="ARBA" id="ARBA00022679"/>
    </source>
</evidence>
<accession>A0A2H0TJB0</accession>
<comment type="cofactor">
    <cofactor evidence="1 6">
        <name>pyridoxal 5'-phosphate</name>
        <dbReference type="ChEBI" id="CHEBI:597326"/>
    </cofactor>
</comment>
<evidence type="ECO:0000313" key="9">
    <source>
        <dbReference type="Proteomes" id="UP000228909"/>
    </source>
</evidence>
<dbReference type="AlphaFoldDB" id="A0A2H0TJB0"/>
<evidence type="ECO:0000256" key="6">
    <source>
        <dbReference type="RuleBase" id="RU000481"/>
    </source>
</evidence>
<dbReference type="Pfam" id="PF00155">
    <property type="entry name" value="Aminotran_1_2"/>
    <property type="match status" value="1"/>
</dbReference>
<gene>
    <name evidence="8" type="ORF">COU43_01385</name>
</gene>
<dbReference type="PANTHER" id="PTHR46383">
    <property type="entry name" value="ASPARTATE AMINOTRANSFERASE"/>
    <property type="match status" value="1"/>
</dbReference>
<dbReference type="InterPro" id="IPR015421">
    <property type="entry name" value="PyrdxlP-dep_Trfase_major"/>
</dbReference>
<dbReference type="InterPro" id="IPR004838">
    <property type="entry name" value="NHTrfase_class1_PyrdxlP-BS"/>
</dbReference>
<dbReference type="InterPro" id="IPR015422">
    <property type="entry name" value="PyrdxlP-dep_Trfase_small"/>
</dbReference>
<evidence type="ECO:0000256" key="5">
    <source>
        <dbReference type="ARBA" id="ARBA00022898"/>
    </source>
</evidence>
<proteinExistence type="inferred from homology"/>
<dbReference type="EMBL" id="PFCK01000038">
    <property type="protein sequence ID" value="PIR71649.1"/>
    <property type="molecule type" value="Genomic_DNA"/>
</dbReference>
<dbReference type="Gene3D" id="3.90.1150.10">
    <property type="entry name" value="Aspartate Aminotransferase, domain 1"/>
    <property type="match status" value="1"/>
</dbReference>
<dbReference type="InterPro" id="IPR004839">
    <property type="entry name" value="Aminotransferase_I/II_large"/>
</dbReference>
<dbReference type="GO" id="GO:0030170">
    <property type="term" value="F:pyridoxal phosphate binding"/>
    <property type="evidence" value="ECO:0007669"/>
    <property type="project" value="InterPro"/>
</dbReference>
<keyword evidence="5" id="KW-0663">Pyridoxal phosphate</keyword>
<dbReference type="PANTHER" id="PTHR46383:SF1">
    <property type="entry name" value="ASPARTATE AMINOTRANSFERASE"/>
    <property type="match status" value="1"/>
</dbReference>
<sequence length="374" mass="42420">MKSLLSFFARAKKMAAQGKKVLGFTLTSPEFEPPAQLKKYAASAYKYSFPYLPAGGDFQLRQRIADFYSRSWGKKFNQDNVFVGAGGKEVIFVLLSTLLEQGKQGQEVIIVSPYWATYPKVVDILGGKKVFIRTSDKNNFALDVDKIEKAITKKTKTVIINTPGNPSGQIIPEDKIRKLAFLAKKKDVIILFDEVYEAYDYEGLFVSALKHFNKNVFCVFSASKSFSLCGWRVGWGIGDKELVKKMINIQSEITTSPNAISQLALKELFSKPKQIQEYLVSINKKAKMRRNLAVRLFKKNKVDFVYIQGGIAIFVKIPDSFKNAFSFAEKLLEEQKVSVAPGEFFGWKNYFRMNLASSPKNIREGIKRIANYYK</sequence>
<evidence type="ECO:0000256" key="3">
    <source>
        <dbReference type="ARBA" id="ARBA00022576"/>
    </source>
</evidence>
<evidence type="ECO:0000313" key="8">
    <source>
        <dbReference type="EMBL" id="PIR71649.1"/>
    </source>
</evidence>
<dbReference type="SUPFAM" id="SSF53383">
    <property type="entry name" value="PLP-dependent transferases"/>
    <property type="match status" value="1"/>
</dbReference>
<comment type="similarity">
    <text evidence="2 6">Belongs to the class-I pyridoxal-phosphate-dependent aminotransferase family.</text>
</comment>
<reference evidence="9" key="1">
    <citation type="submission" date="2017-09" db="EMBL/GenBank/DDBJ databases">
        <title>Depth-based differentiation of microbial function through sediment-hosted aquifers and enrichment of novel symbionts in the deep terrestrial subsurface.</title>
        <authorList>
            <person name="Probst A.J."/>
            <person name="Ladd B."/>
            <person name="Jarett J.K."/>
            <person name="Geller-Mcgrath D.E."/>
            <person name="Sieber C.M.K."/>
            <person name="Emerson J.B."/>
            <person name="Anantharaman K."/>
            <person name="Thomas B.C."/>
            <person name="Malmstrom R."/>
            <person name="Stieglmeier M."/>
            <person name="Klingl A."/>
            <person name="Woyke T."/>
            <person name="Ryan C.M."/>
            <person name="Banfield J.F."/>
        </authorList>
    </citation>
    <scope>NUCLEOTIDE SEQUENCE [LARGE SCALE GENOMIC DNA]</scope>
</reference>